<sequence length="230" mass="25006">MQIAIHFDVICPWCFIGLRRLRAAIARRAGLTPSLVWRPYFLNPDLPDSGIEFPVYIERKFGGALRGKRLLNSLEDIGRSLGIRFAFDAIRRVPPTLDAHRVIRLAHRFGVQTEVAEALFAAHFCQGRDIGDAEVLTAAATRAGISETEVAAALADDALADALRDEATAAQRSGTLGVPLFVLNDSFVITGAHEPEVLVRMLDVATAGEELAAAEPGNFSPQPRSRPTRP</sequence>
<evidence type="ECO:0000313" key="2">
    <source>
        <dbReference type="EMBL" id="SBV94428.1"/>
    </source>
</evidence>
<reference evidence="2" key="1">
    <citation type="submission" date="2016-04" db="EMBL/GenBank/DDBJ databases">
        <authorList>
            <person name="Evans L.H."/>
            <person name="Alamgir A."/>
            <person name="Owens N."/>
            <person name="Weber N.D."/>
            <person name="Virtaneva K."/>
            <person name="Barbian K."/>
            <person name="Babar A."/>
            <person name="Rosenke K."/>
        </authorList>
    </citation>
    <scope>NUCLEOTIDE SEQUENCE</scope>
    <source>
        <strain evidence="2">86</strain>
    </source>
</reference>
<gene>
    <name evidence="2" type="ORF">KL86APRO_10511</name>
</gene>
<name>A0A212J4P5_9PROT</name>
<dbReference type="SUPFAM" id="SSF52833">
    <property type="entry name" value="Thioredoxin-like"/>
    <property type="match status" value="1"/>
</dbReference>
<dbReference type="PANTHER" id="PTHR13887">
    <property type="entry name" value="GLUTATHIONE S-TRANSFERASE KAPPA"/>
    <property type="match status" value="1"/>
</dbReference>
<dbReference type="EMBL" id="FLUO01000001">
    <property type="protein sequence ID" value="SBV94428.1"/>
    <property type="molecule type" value="Genomic_DNA"/>
</dbReference>
<dbReference type="InterPro" id="IPR036249">
    <property type="entry name" value="Thioredoxin-like_sf"/>
</dbReference>
<dbReference type="AlphaFoldDB" id="A0A212J4P5"/>
<proteinExistence type="predicted"/>
<dbReference type="Pfam" id="PF01323">
    <property type="entry name" value="DSBA"/>
    <property type="match status" value="1"/>
</dbReference>
<dbReference type="GO" id="GO:0016491">
    <property type="term" value="F:oxidoreductase activity"/>
    <property type="evidence" value="ECO:0007669"/>
    <property type="project" value="InterPro"/>
</dbReference>
<dbReference type="InterPro" id="IPR001853">
    <property type="entry name" value="DSBA-like_thioredoxin_dom"/>
</dbReference>
<dbReference type="Gene3D" id="3.40.30.10">
    <property type="entry name" value="Glutaredoxin"/>
    <property type="match status" value="1"/>
</dbReference>
<accession>A0A212J4P5</accession>
<evidence type="ECO:0000259" key="1">
    <source>
        <dbReference type="Pfam" id="PF01323"/>
    </source>
</evidence>
<protein>
    <submittedName>
        <fullName evidence="2">DSBA oxidoreductase</fullName>
    </submittedName>
</protein>
<dbReference type="PANTHER" id="PTHR13887:SF41">
    <property type="entry name" value="THIOREDOXIN SUPERFAMILY PROTEIN"/>
    <property type="match status" value="1"/>
</dbReference>
<organism evidence="2">
    <name type="scientific">uncultured Alphaproteobacteria bacterium</name>
    <dbReference type="NCBI Taxonomy" id="91750"/>
    <lineage>
        <taxon>Bacteria</taxon>
        <taxon>Pseudomonadati</taxon>
        <taxon>Pseudomonadota</taxon>
        <taxon>Alphaproteobacteria</taxon>
        <taxon>environmental samples</taxon>
    </lineage>
</organism>
<dbReference type="CDD" id="cd03024">
    <property type="entry name" value="DsbA_FrnE"/>
    <property type="match status" value="1"/>
</dbReference>
<feature type="domain" description="DSBA-like thioredoxin" evidence="1">
    <location>
        <begin position="3"/>
        <end position="201"/>
    </location>
</feature>